<gene>
    <name evidence="1" type="ORF">AMECASPLE_017139</name>
</gene>
<accession>A0ABV0YPS2</accession>
<evidence type="ECO:0000313" key="2">
    <source>
        <dbReference type="Proteomes" id="UP001469553"/>
    </source>
</evidence>
<dbReference type="Proteomes" id="UP001469553">
    <property type="component" value="Unassembled WGS sequence"/>
</dbReference>
<reference evidence="1 2" key="1">
    <citation type="submission" date="2021-06" db="EMBL/GenBank/DDBJ databases">
        <authorList>
            <person name="Palmer J.M."/>
        </authorList>
    </citation>
    <scope>NUCLEOTIDE SEQUENCE [LARGE SCALE GENOMIC DNA]</scope>
    <source>
        <strain evidence="1 2">AS_MEX2019</strain>
        <tissue evidence="1">Muscle</tissue>
    </source>
</reference>
<feature type="non-terminal residue" evidence="1">
    <location>
        <position position="1"/>
    </location>
</feature>
<evidence type="ECO:0000313" key="1">
    <source>
        <dbReference type="EMBL" id="MEQ2295699.1"/>
    </source>
</evidence>
<proteinExistence type="predicted"/>
<sequence length="57" mass="5936">LLCRAVTGGCSSAAGSHQGEPLLIQVLLLLPEAPCPVISLEDVLRSDPSESLHPEIC</sequence>
<name>A0ABV0YPS2_9TELE</name>
<comment type="caution">
    <text evidence="1">The sequence shown here is derived from an EMBL/GenBank/DDBJ whole genome shotgun (WGS) entry which is preliminary data.</text>
</comment>
<protein>
    <submittedName>
        <fullName evidence="1">Uncharacterized protein</fullName>
    </submittedName>
</protein>
<dbReference type="EMBL" id="JAHRIP010038893">
    <property type="protein sequence ID" value="MEQ2295699.1"/>
    <property type="molecule type" value="Genomic_DNA"/>
</dbReference>
<keyword evidence="2" id="KW-1185">Reference proteome</keyword>
<organism evidence="1 2">
    <name type="scientific">Ameca splendens</name>
    <dbReference type="NCBI Taxonomy" id="208324"/>
    <lineage>
        <taxon>Eukaryota</taxon>
        <taxon>Metazoa</taxon>
        <taxon>Chordata</taxon>
        <taxon>Craniata</taxon>
        <taxon>Vertebrata</taxon>
        <taxon>Euteleostomi</taxon>
        <taxon>Actinopterygii</taxon>
        <taxon>Neopterygii</taxon>
        <taxon>Teleostei</taxon>
        <taxon>Neoteleostei</taxon>
        <taxon>Acanthomorphata</taxon>
        <taxon>Ovalentaria</taxon>
        <taxon>Atherinomorphae</taxon>
        <taxon>Cyprinodontiformes</taxon>
        <taxon>Goodeidae</taxon>
        <taxon>Ameca</taxon>
    </lineage>
</organism>